<evidence type="ECO:0000256" key="8">
    <source>
        <dbReference type="SAM" id="Phobius"/>
    </source>
</evidence>
<dbReference type="Proteomes" id="UP000246278">
    <property type="component" value="Unassembled WGS sequence"/>
</dbReference>
<name>A0A317T4D6_9CHLB</name>
<dbReference type="InterPro" id="IPR007227">
    <property type="entry name" value="Cell_shape_determining_MreD"/>
</dbReference>
<feature type="transmembrane region" description="Helical" evidence="8">
    <location>
        <begin position="26"/>
        <end position="45"/>
    </location>
</feature>
<keyword evidence="3" id="KW-1003">Cell membrane</keyword>
<evidence type="ECO:0000256" key="7">
    <source>
        <dbReference type="ARBA" id="ARBA00023136"/>
    </source>
</evidence>
<protein>
    <submittedName>
        <fullName evidence="9">Rod shape-determining protein MreD</fullName>
    </submittedName>
</protein>
<dbReference type="NCBIfam" id="TIGR03426">
    <property type="entry name" value="shape_MreD"/>
    <property type="match status" value="1"/>
</dbReference>
<organism evidence="9 10">
    <name type="scientific">Prosthecochloris marina</name>
    <dbReference type="NCBI Taxonomy" id="2017681"/>
    <lineage>
        <taxon>Bacteria</taxon>
        <taxon>Pseudomonadati</taxon>
        <taxon>Chlorobiota</taxon>
        <taxon>Chlorobiia</taxon>
        <taxon>Chlorobiales</taxon>
        <taxon>Chlorobiaceae</taxon>
        <taxon>Prosthecochloris</taxon>
    </lineage>
</organism>
<reference evidence="10" key="1">
    <citation type="submission" date="2017-10" db="EMBL/GenBank/DDBJ databases">
        <authorList>
            <person name="Gaisin V.A."/>
            <person name="Rysina M.S."/>
            <person name="Grouzdev D.S."/>
        </authorList>
    </citation>
    <scope>NUCLEOTIDE SEQUENCE [LARGE SCALE GENOMIC DNA]</scope>
    <source>
        <strain evidence="10">V1</strain>
    </source>
</reference>
<sequence length="164" mass="18074">MFKHTILDTFLLIVLCIVQQYAVSRLVIFGVFPDIVTIYIAFTAIKYGQKQGTTYGFIAGIATGILSGSIGTEALTKTIEGFIAGYFYIPEDSHASSRQKKQMYYKGVLLAAVTGRVLYTVMINVLSLPATLHMAYSIGIATLLTMIAAVFAYQMFFKKILVNN</sequence>
<keyword evidence="5" id="KW-0133">Cell shape</keyword>
<accession>A0A317T4D6</accession>
<evidence type="ECO:0000256" key="5">
    <source>
        <dbReference type="ARBA" id="ARBA00022960"/>
    </source>
</evidence>
<feature type="transmembrane region" description="Helical" evidence="8">
    <location>
        <begin position="108"/>
        <end position="128"/>
    </location>
</feature>
<evidence type="ECO:0000256" key="4">
    <source>
        <dbReference type="ARBA" id="ARBA00022692"/>
    </source>
</evidence>
<comment type="caution">
    <text evidence="9">The sequence shown here is derived from an EMBL/GenBank/DDBJ whole genome shotgun (WGS) entry which is preliminary data.</text>
</comment>
<dbReference type="EMBL" id="PDNZ01000007">
    <property type="protein sequence ID" value="PWW81465.1"/>
    <property type="molecule type" value="Genomic_DNA"/>
</dbReference>
<proteinExistence type="inferred from homology"/>
<dbReference type="RefSeq" id="WP_110023959.1">
    <property type="nucleotide sequence ID" value="NZ_PDNZ01000007.1"/>
</dbReference>
<gene>
    <name evidence="9" type="primary">mreD</name>
    <name evidence="9" type="ORF">CR164_10560</name>
</gene>
<dbReference type="AlphaFoldDB" id="A0A317T4D6"/>
<evidence type="ECO:0000313" key="10">
    <source>
        <dbReference type="Proteomes" id="UP000246278"/>
    </source>
</evidence>
<dbReference type="OrthoDB" id="597763at2"/>
<keyword evidence="10" id="KW-1185">Reference proteome</keyword>
<keyword evidence="7 8" id="KW-0472">Membrane</keyword>
<dbReference type="GO" id="GO:0008360">
    <property type="term" value="P:regulation of cell shape"/>
    <property type="evidence" value="ECO:0007669"/>
    <property type="project" value="UniProtKB-KW"/>
</dbReference>
<keyword evidence="6 8" id="KW-1133">Transmembrane helix</keyword>
<keyword evidence="4 8" id="KW-0812">Transmembrane</keyword>
<comment type="similarity">
    <text evidence="2">Belongs to the MreD family.</text>
</comment>
<evidence type="ECO:0000256" key="3">
    <source>
        <dbReference type="ARBA" id="ARBA00022475"/>
    </source>
</evidence>
<feature type="transmembrane region" description="Helical" evidence="8">
    <location>
        <begin position="134"/>
        <end position="156"/>
    </location>
</feature>
<evidence type="ECO:0000313" key="9">
    <source>
        <dbReference type="EMBL" id="PWW81465.1"/>
    </source>
</evidence>
<dbReference type="GO" id="GO:0005886">
    <property type="term" value="C:plasma membrane"/>
    <property type="evidence" value="ECO:0007669"/>
    <property type="project" value="UniProtKB-SubCell"/>
</dbReference>
<comment type="subcellular location">
    <subcellularLocation>
        <location evidence="1">Cell membrane</location>
        <topology evidence="1">Multi-pass membrane protein</topology>
    </subcellularLocation>
</comment>
<evidence type="ECO:0000256" key="2">
    <source>
        <dbReference type="ARBA" id="ARBA00007776"/>
    </source>
</evidence>
<evidence type="ECO:0000256" key="6">
    <source>
        <dbReference type="ARBA" id="ARBA00022989"/>
    </source>
</evidence>
<evidence type="ECO:0000256" key="1">
    <source>
        <dbReference type="ARBA" id="ARBA00004651"/>
    </source>
</evidence>